<proteinExistence type="predicted"/>
<dbReference type="InParanoid" id="A0A212ERK2"/>
<evidence type="ECO:0000313" key="2">
    <source>
        <dbReference type="EMBL" id="OWR44122.1"/>
    </source>
</evidence>
<feature type="region of interest" description="Disordered" evidence="1">
    <location>
        <begin position="191"/>
        <end position="214"/>
    </location>
</feature>
<feature type="compositionally biased region" description="Basic residues" evidence="1">
    <location>
        <begin position="201"/>
        <end position="214"/>
    </location>
</feature>
<reference evidence="2 3" key="1">
    <citation type="journal article" date="2011" name="Cell">
        <title>The monarch butterfly genome yields insights into long-distance migration.</title>
        <authorList>
            <person name="Zhan S."/>
            <person name="Merlin C."/>
            <person name="Boore J.L."/>
            <person name="Reppert S.M."/>
        </authorList>
    </citation>
    <scope>NUCLEOTIDE SEQUENCE [LARGE SCALE GENOMIC DNA]</scope>
    <source>
        <strain evidence="2">F-2</strain>
    </source>
</reference>
<dbReference type="STRING" id="278856.A0A212ERK2"/>
<sequence length="306" mass="34505">MDHVLAAPPCPNIIGEGDVASVIFPDGTVQLYFIPANRQATGWPRCPFNPNIAQLNNLNFSTNPDVWIVRSISHPFTTSCWNRTIPSVYGDQLQPIQINSNFCSNSPPYHYYQKFHNDNCTSTTDIKYFYPRLRCDVKLKYSAEVQTEPFRICDVINTNERESQGHCCCKTKDVKSLKEERNTCYCSGSSTSYMSIDSSSKSKHRLRKKNKKKTKKSKAKTCECDEKTKSDKFVTTYADCACGSAARDGAHTQTNKKTKTKRKDTKTDSWIPLDSCKCDSSLRICESDYSYYGKCSCDSTSDAGGK</sequence>
<dbReference type="AlphaFoldDB" id="A0A212ERK2"/>
<protein>
    <submittedName>
        <fullName evidence="2">Uncharacterized protein</fullName>
    </submittedName>
</protein>
<gene>
    <name evidence="2" type="ORF">KGM_202509</name>
</gene>
<keyword evidence="3" id="KW-1185">Reference proteome</keyword>
<dbReference type="Proteomes" id="UP000007151">
    <property type="component" value="Unassembled WGS sequence"/>
</dbReference>
<accession>A0A212ERK2</accession>
<evidence type="ECO:0000256" key="1">
    <source>
        <dbReference type="SAM" id="MobiDB-lite"/>
    </source>
</evidence>
<name>A0A212ERK2_DANPL</name>
<dbReference type="EMBL" id="AGBW02012992">
    <property type="protein sequence ID" value="OWR44122.1"/>
    <property type="molecule type" value="Genomic_DNA"/>
</dbReference>
<dbReference type="KEGG" id="dpl:KGM_202509"/>
<organism evidence="2 3">
    <name type="scientific">Danaus plexippus plexippus</name>
    <dbReference type="NCBI Taxonomy" id="278856"/>
    <lineage>
        <taxon>Eukaryota</taxon>
        <taxon>Metazoa</taxon>
        <taxon>Ecdysozoa</taxon>
        <taxon>Arthropoda</taxon>
        <taxon>Hexapoda</taxon>
        <taxon>Insecta</taxon>
        <taxon>Pterygota</taxon>
        <taxon>Neoptera</taxon>
        <taxon>Endopterygota</taxon>
        <taxon>Lepidoptera</taxon>
        <taxon>Glossata</taxon>
        <taxon>Ditrysia</taxon>
        <taxon>Papilionoidea</taxon>
        <taxon>Nymphalidae</taxon>
        <taxon>Danainae</taxon>
        <taxon>Danaini</taxon>
        <taxon>Danaina</taxon>
        <taxon>Danaus</taxon>
        <taxon>Danaus</taxon>
    </lineage>
</organism>
<evidence type="ECO:0000313" key="3">
    <source>
        <dbReference type="Proteomes" id="UP000007151"/>
    </source>
</evidence>
<comment type="caution">
    <text evidence="2">The sequence shown here is derived from an EMBL/GenBank/DDBJ whole genome shotgun (WGS) entry which is preliminary data.</text>
</comment>